<evidence type="ECO:0000313" key="3">
    <source>
        <dbReference type="EMBL" id="GCE29652.1"/>
    </source>
</evidence>
<keyword evidence="4" id="KW-1185">Reference proteome</keyword>
<reference evidence="4" key="1">
    <citation type="submission" date="2018-12" db="EMBL/GenBank/DDBJ databases">
        <title>Tengunoibacter tsumagoiensis gen. nov., sp. nov., Dictyobacter kobayashii sp. nov., D. alpinus sp. nov., and D. joshuensis sp. nov. and description of Dictyobacteraceae fam. nov. within the order Ktedonobacterales isolated from Tengu-no-mugimeshi.</title>
        <authorList>
            <person name="Wang C.M."/>
            <person name="Zheng Y."/>
            <person name="Sakai Y."/>
            <person name="Toyoda A."/>
            <person name="Minakuchi Y."/>
            <person name="Abe K."/>
            <person name="Yokota A."/>
            <person name="Yabe S."/>
        </authorList>
    </citation>
    <scope>NUCLEOTIDE SEQUENCE [LARGE SCALE GENOMIC DNA]</scope>
    <source>
        <strain evidence="4">Uno16</strain>
    </source>
</reference>
<dbReference type="InterPro" id="IPR009042">
    <property type="entry name" value="RNA_pol_sigma70_r1_2"/>
</dbReference>
<feature type="domain" description="RNA polymerase sigma-70 region 1.2" evidence="2">
    <location>
        <begin position="98"/>
        <end position="124"/>
    </location>
</feature>
<evidence type="ECO:0000313" key="4">
    <source>
        <dbReference type="Proteomes" id="UP000287171"/>
    </source>
</evidence>
<dbReference type="AlphaFoldDB" id="A0A402BED3"/>
<feature type="compositionally biased region" description="Acidic residues" evidence="1">
    <location>
        <begin position="64"/>
        <end position="75"/>
    </location>
</feature>
<protein>
    <recommendedName>
        <fullName evidence="2">RNA polymerase sigma-70 region 1.2 domain-containing protein</fullName>
    </recommendedName>
</protein>
<evidence type="ECO:0000259" key="2">
    <source>
        <dbReference type="Pfam" id="PF00140"/>
    </source>
</evidence>
<dbReference type="RefSeq" id="WP_126629876.1">
    <property type="nucleotide sequence ID" value="NZ_BIFT01000002.1"/>
</dbReference>
<dbReference type="GO" id="GO:0003677">
    <property type="term" value="F:DNA binding"/>
    <property type="evidence" value="ECO:0007669"/>
    <property type="project" value="InterPro"/>
</dbReference>
<feature type="region of interest" description="Disordered" evidence="1">
    <location>
        <begin position="45"/>
        <end position="93"/>
    </location>
</feature>
<dbReference type="EMBL" id="BIFT01000002">
    <property type="protein sequence ID" value="GCE29652.1"/>
    <property type="molecule type" value="Genomic_DNA"/>
</dbReference>
<evidence type="ECO:0000256" key="1">
    <source>
        <dbReference type="SAM" id="MobiDB-lite"/>
    </source>
</evidence>
<name>A0A402BED3_9CHLR</name>
<dbReference type="GO" id="GO:0016987">
    <property type="term" value="F:sigma factor activity"/>
    <property type="evidence" value="ECO:0007669"/>
    <property type="project" value="InterPro"/>
</dbReference>
<comment type="caution">
    <text evidence="3">The sequence shown here is derived from an EMBL/GenBank/DDBJ whole genome shotgun (WGS) entry which is preliminary data.</text>
</comment>
<sequence>MIRIQPLLAAVHHTLMLSTLLNSEQEQCNDLHVAVLPLEATQQVDQPTSSLLDENEDEFARVDTEDDEAIDEDEAIASGEEGEKATSFGSTEATSDEAITLYLREIGRAPLLCYEQEMRLGHMIAMACQEQVRAAQSNTLPPSSYFTGR</sequence>
<organism evidence="3 4">
    <name type="scientific">Dictyobacter alpinus</name>
    <dbReference type="NCBI Taxonomy" id="2014873"/>
    <lineage>
        <taxon>Bacteria</taxon>
        <taxon>Bacillati</taxon>
        <taxon>Chloroflexota</taxon>
        <taxon>Ktedonobacteria</taxon>
        <taxon>Ktedonobacterales</taxon>
        <taxon>Dictyobacteraceae</taxon>
        <taxon>Dictyobacter</taxon>
    </lineage>
</organism>
<dbReference type="Pfam" id="PF00140">
    <property type="entry name" value="Sigma70_r1_2"/>
    <property type="match status" value="1"/>
</dbReference>
<dbReference type="Proteomes" id="UP000287171">
    <property type="component" value="Unassembled WGS sequence"/>
</dbReference>
<gene>
    <name evidence="3" type="ORF">KDA_51360</name>
</gene>
<dbReference type="GO" id="GO:0006352">
    <property type="term" value="P:DNA-templated transcription initiation"/>
    <property type="evidence" value="ECO:0007669"/>
    <property type="project" value="InterPro"/>
</dbReference>
<accession>A0A402BED3</accession>
<proteinExistence type="predicted"/>